<dbReference type="AlphaFoldDB" id="A0A1U7DEC2"/>
<dbReference type="EMBL" id="CP019124">
    <property type="protein sequence ID" value="APX88347.1"/>
    <property type="molecule type" value="Genomic_DNA"/>
</dbReference>
<organism evidence="1 2">
    <name type="scientific">Brevirhabdus pacifica</name>
    <dbReference type="NCBI Taxonomy" id="1267768"/>
    <lineage>
        <taxon>Bacteria</taxon>
        <taxon>Pseudomonadati</taxon>
        <taxon>Pseudomonadota</taxon>
        <taxon>Alphaproteobacteria</taxon>
        <taxon>Rhodobacterales</taxon>
        <taxon>Paracoccaceae</taxon>
        <taxon>Brevirhabdus</taxon>
    </lineage>
</organism>
<dbReference type="Proteomes" id="UP000187266">
    <property type="component" value="Chromosome"/>
</dbReference>
<dbReference type="Pfam" id="PF01636">
    <property type="entry name" value="APH"/>
    <property type="match status" value="1"/>
</dbReference>
<keyword evidence="2" id="KW-1185">Reference proteome</keyword>
<dbReference type="OrthoDB" id="7831006at2"/>
<reference evidence="1 2" key="1">
    <citation type="submission" date="2017-01" db="EMBL/GenBank/DDBJ databases">
        <title>Genomic analysis of Xuhuaishuia manganoxidans DY6-4.</title>
        <authorList>
            <person name="Wang X."/>
        </authorList>
    </citation>
    <scope>NUCLEOTIDE SEQUENCE [LARGE SCALE GENOMIC DNA]</scope>
    <source>
        <strain evidence="1 2">DY6-4</strain>
    </source>
</reference>
<dbReference type="STRING" id="1267768.BV394_00215"/>
<accession>A0A2M9DHF1</accession>
<gene>
    <name evidence="1" type="ORF">BV394_00215</name>
</gene>
<dbReference type="RefSeq" id="WP_076978372.1">
    <property type="nucleotide sequence ID" value="NZ_CP019124.1"/>
</dbReference>
<dbReference type="InterPro" id="IPR002575">
    <property type="entry name" value="Aminoglycoside_PTrfase"/>
</dbReference>
<sequence length="278" mass="30844">MNAVTTAPGAIKAEPVFRRWAEVIAGALTQGKPGKTLDFKLLKSSHTAVSYRAETGTERGFVKLFDPFSRAAREAYARERDALLMLRESGLVPRHIGHSDDDCMVLVDYVEPAEDPLAGESRADCVKLARRCGAWLAEYEAIAPSRRQSGNWFDYLVAHDRYSQLLSLAQMQPWLQEIPLCGSILSRCDGSLSNFLFAADGSIAGCDFEQARFKPRGYDFAVTYLAFASRWPLHHEVALEAMADGFSSRHRGVLDPQELMAVARALFILEADTARGRI</sequence>
<evidence type="ECO:0000313" key="2">
    <source>
        <dbReference type="Proteomes" id="UP000187266"/>
    </source>
</evidence>
<proteinExistence type="predicted"/>
<dbReference type="SUPFAM" id="SSF56112">
    <property type="entry name" value="Protein kinase-like (PK-like)"/>
    <property type="match status" value="1"/>
</dbReference>
<name>A0A1U7DEC2_9RHOB</name>
<evidence type="ECO:0000313" key="1">
    <source>
        <dbReference type="EMBL" id="APX88347.1"/>
    </source>
</evidence>
<dbReference type="InterPro" id="IPR011009">
    <property type="entry name" value="Kinase-like_dom_sf"/>
</dbReference>
<protein>
    <submittedName>
        <fullName evidence="1">Uncharacterized protein</fullName>
    </submittedName>
</protein>
<accession>A0A1U7DEC2</accession>